<dbReference type="GO" id="GO:0005524">
    <property type="term" value="F:ATP binding"/>
    <property type="evidence" value="ECO:0007669"/>
    <property type="project" value="UniProtKB-KW"/>
</dbReference>
<comment type="caution">
    <text evidence="5">The sequence shown here is derived from an EMBL/GenBank/DDBJ whole genome shotgun (WGS) entry which is preliminary data.</text>
</comment>
<dbReference type="PANTHER" id="PTHR48012:SF16">
    <property type="entry name" value="NON-SPECIFIC SERINE_THREONINE PROTEIN KINASE"/>
    <property type="match status" value="1"/>
</dbReference>
<comment type="similarity">
    <text evidence="1">Belongs to the protein kinase superfamily. STE Ser/Thr protein kinase family. STE20 subfamily.</text>
</comment>
<dbReference type="InterPro" id="IPR050629">
    <property type="entry name" value="STE20/SPS1-PAK"/>
</dbReference>
<sequence length="337" mass="37034">MICDQEFSLASLDVPLKGELAGIYPSIAVDHVIDKGSGLWSKVVNLDLCDRASLSSLMGNLSFIQSLSPFRLESDDTAKSTTFPGANLSLPLKVKLNQTSLTFSYKLTPYGSAFDVMEEKGRGFSEAAVAAIIARALKCVEPLHDKQILHRNLCARHLLLVPDDASEIRLVLCGLGSLGIFPPAYFGVSRNDLPPVDHAWRGWQVPSPNTKEPSVCSHPAAWYAPEVIAQDFLGYSSPADIYSLGLTLAEMFTGTAPYNGLSLSMITLKTLLNMEVPSLDCEGTDQQPSEGMQEVYSICTQHRPKRRPTAKQLLQHPWLQWGLSLPLTKQLIYDKKD</sequence>
<gene>
    <name evidence="5" type="ORF">CDAUBV1_LOCUS777</name>
</gene>
<protein>
    <recommendedName>
        <fullName evidence="4">Protein kinase domain-containing protein</fullName>
    </recommendedName>
</protein>
<evidence type="ECO:0000256" key="3">
    <source>
        <dbReference type="ARBA" id="ARBA00022840"/>
    </source>
</evidence>
<evidence type="ECO:0000256" key="2">
    <source>
        <dbReference type="ARBA" id="ARBA00022741"/>
    </source>
</evidence>
<dbReference type="PROSITE" id="PS50011">
    <property type="entry name" value="PROTEIN_KINASE_DOM"/>
    <property type="match status" value="1"/>
</dbReference>
<dbReference type="SMART" id="SM00220">
    <property type="entry name" value="S_TKc"/>
    <property type="match status" value="1"/>
</dbReference>
<proteinExistence type="inferred from homology"/>
<evidence type="ECO:0000259" key="4">
    <source>
        <dbReference type="PROSITE" id="PS50011"/>
    </source>
</evidence>
<dbReference type="Proteomes" id="UP001497525">
    <property type="component" value="Unassembled WGS sequence"/>
</dbReference>
<reference evidence="5" key="1">
    <citation type="submission" date="2024-06" db="EMBL/GenBank/DDBJ databases">
        <authorList>
            <person name="Liu X."/>
            <person name="Lenzi L."/>
            <person name="Haldenby T S."/>
            <person name="Uol C."/>
        </authorList>
    </citation>
    <scope>NUCLEOTIDE SEQUENCE</scope>
</reference>
<dbReference type="Gene3D" id="1.10.510.10">
    <property type="entry name" value="Transferase(Phosphotransferase) domain 1"/>
    <property type="match status" value="1"/>
</dbReference>
<accession>A0AAV2T340</accession>
<dbReference type="GO" id="GO:0004674">
    <property type="term" value="F:protein serine/threonine kinase activity"/>
    <property type="evidence" value="ECO:0007669"/>
    <property type="project" value="TreeGrafter"/>
</dbReference>
<dbReference type="GO" id="GO:0005737">
    <property type="term" value="C:cytoplasm"/>
    <property type="evidence" value="ECO:0007669"/>
    <property type="project" value="TreeGrafter"/>
</dbReference>
<dbReference type="EMBL" id="CAXLJL010000014">
    <property type="protein sequence ID" value="CAL5129703.1"/>
    <property type="molecule type" value="Genomic_DNA"/>
</dbReference>
<keyword evidence="3" id="KW-0067">ATP-binding</keyword>
<dbReference type="SUPFAM" id="SSF56112">
    <property type="entry name" value="Protein kinase-like (PK-like)"/>
    <property type="match status" value="1"/>
</dbReference>
<dbReference type="AlphaFoldDB" id="A0AAV2T340"/>
<evidence type="ECO:0000313" key="6">
    <source>
        <dbReference type="Proteomes" id="UP001497525"/>
    </source>
</evidence>
<dbReference type="InterPro" id="IPR011009">
    <property type="entry name" value="Kinase-like_dom_sf"/>
</dbReference>
<organism evidence="5 6">
    <name type="scientific">Calicophoron daubneyi</name>
    <name type="common">Rumen fluke</name>
    <name type="synonym">Paramphistomum daubneyi</name>
    <dbReference type="NCBI Taxonomy" id="300641"/>
    <lineage>
        <taxon>Eukaryota</taxon>
        <taxon>Metazoa</taxon>
        <taxon>Spiralia</taxon>
        <taxon>Lophotrochozoa</taxon>
        <taxon>Platyhelminthes</taxon>
        <taxon>Trematoda</taxon>
        <taxon>Digenea</taxon>
        <taxon>Plagiorchiida</taxon>
        <taxon>Pronocephalata</taxon>
        <taxon>Paramphistomoidea</taxon>
        <taxon>Paramphistomidae</taxon>
        <taxon>Calicophoron</taxon>
    </lineage>
</organism>
<evidence type="ECO:0000313" key="5">
    <source>
        <dbReference type="EMBL" id="CAL5129703.1"/>
    </source>
</evidence>
<evidence type="ECO:0000256" key="1">
    <source>
        <dbReference type="ARBA" id="ARBA00008874"/>
    </source>
</evidence>
<dbReference type="Pfam" id="PF00069">
    <property type="entry name" value="Pkinase"/>
    <property type="match status" value="1"/>
</dbReference>
<dbReference type="InterPro" id="IPR000719">
    <property type="entry name" value="Prot_kinase_dom"/>
</dbReference>
<keyword evidence="2" id="KW-0547">Nucleotide-binding</keyword>
<dbReference type="PANTHER" id="PTHR48012">
    <property type="entry name" value="STERILE20-LIKE KINASE, ISOFORM B-RELATED"/>
    <property type="match status" value="1"/>
</dbReference>
<feature type="domain" description="Protein kinase" evidence="4">
    <location>
        <begin position="9"/>
        <end position="319"/>
    </location>
</feature>
<name>A0AAV2T340_CALDB</name>